<evidence type="ECO:0000259" key="3">
    <source>
        <dbReference type="Pfam" id="PF18962"/>
    </source>
</evidence>
<dbReference type="EMBL" id="JACDZE010000001">
    <property type="protein sequence ID" value="MBA5628331.1"/>
    <property type="molecule type" value="Genomic_DNA"/>
</dbReference>
<name>A0A838ZF20_9FLAO</name>
<dbReference type="SUPFAM" id="SSF55486">
    <property type="entry name" value="Metalloproteases ('zincins'), catalytic domain"/>
    <property type="match status" value="1"/>
</dbReference>
<evidence type="ECO:0000259" key="2">
    <source>
        <dbReference type="Pfam" id="PF10342"/>
    </source>
</evidence>
<dbReference type="InterPro" id="IPR026444">
    <property type="entry name" value="Secre_tail"/>
</dbReference>
<dbReference type="AlphaFoldDB" id="A0A838ZF20"/>
<accession>A0A838ZF20</accession>
<keyword evidence="5" id="KW-1185">Reference proteome</keyword>
<dbReference type="Gene3D" id="3.40.390.10">
    <property type="entry name" value="Collagenase (Catalytic Domain)"/>
    <property type="match status" value="1"/>
</dbReference>
<evidence type="ECO:0000313" key="5">
    <source>
        <dbReference type="Proteomes" id="UP000552241"/>
    </source>
</evidence>
<dbReference type="InterPro" id="IPR024079">
    <property type="entry name" value="MetalloPept_cat_dom_sf"/>
</dbReference>
<dbReference type="Proteomes" id="UP000552241">
    <property type="component" value="Unassembled WGS sequence"/>
</dbReference>
<evidence type="ECO:0000256" key="1">
    <source>
        <dbReference type="ARBA" id="ARBA00022729"/>
    </source>
</evidence>
<protein>
    <submittedName>
        <fullName evidence="4">T9SS type A sorting domain-containing protein</fullName>
    </submittedName>
</protein>
<dbReference type="RefSeq" id="WP_182041936.1">
    <property type="nucleotide sequence ID" value="NZ_JACDZE010000001.1"/>
</dbReference>
<reference evidence="4 5" key="1">
    <citation type="submission" date="2020-07" db="EMBL/GenBank/DDBJ databases">
        <title>Moheibacter lacus sp. nov., a member of the family Flavobacteriaceae isolated from freshwater lake sediment.</title>
        <authorList>
            <person name="Liu Y."/>
        </authorList>
    </citation>
    <scope>NUCLEOTIDE SEQUENCE [LARGE SCALE GENOMIC DNA]</scope>
    <source>
        <strain evidence="4 5">BDHS18</strain>
    </source>
</reference>
<dbReference type="Pfam" id="PF18962">
    <property type="entry name" value="Por_Secre_tail"/>
    <property type="match status" value="1"/>
</dbReference>
<gene>
    <name evidence="4" type="ORF">HU137_00935</name>
</gene>
<dbReference type="NCBIfam" id="TIGR04183">
    <property type="entry name" value="Por_Secre_tail"/>
    <property type="match status" value="1"/>
</dbReference>
<proteinExistence type="predicted"/>
<feature type="domain" description="Secretion system C-terminal sorting" evidence="3">
    <location>
        <begin position="661"/>
        <end position="736"/>
    </location>
</feature>
<dbReference type="GO" id="GO:0008237">
    <property type="term" value="F:metallopeptidase activity"/>
    <property type="evidence" value="ECO:0007669"/>
    <property type="project" value="InterPro"/>
</dbReference>
<feature type="domain" description="Yeast cell wall synthesis Kre9/Knh1-like N-terminal" evidence="2">
    <location>
        <begin position="553"/>
        <end position="645"/>
    </location>
</feature>
<dbReference type="Gene3D" id="2.60.40.10">
    <property type="entry name" value="Immunoglobulins"/>
    <property type="match status" value="1"/>
</dbReference>
<dbReference type="InterPro" id="IPR013783">
    <property type="entry name" value="Ig-like_fold"/>
</dbReference>
<organism evidence="4 5">
    <name type="scientific">Moheibacter lacus</name>
    <dbReference type="NCBI Taxonomy" id="2745851"/>
    <lineage>
        <taxon>Bacteria</taxon>
        <taxon>Pseudomonadati</taxon>
        <taxon>Bacteroidota</taxon>
        <taxon>Flavobacteriia</taxon>
        <taxon>Flavobacteriales</taxon>
        <taxon>Weeksellaceae</taxon>
        <taxon>Moheibacter</taxon>
    </lineage>
</organism>
<dbReference type="Pfam" id="PF13583">
    <property type="entry name" value="Reprolysin_4"/>
    <property type="match status" value="1"/>
</dbReference>
<dbReference type="InterPro" id="IPR018466">
    <property type="entry name" value="Kre9/Knh1-like_N"/>
</dbReference>
<keyword evidence="1" id="KW-0732">Signal</keyword>
<dbReference type="Pfam" id="PF10342">
    <property type="entry name" value="Kre9_KNH"/>
    <property type="match status" value="1"/>
</dbReference>
<evidence type="ECO:0000313" key="4">
    <source>
        <dbReference type="EMBL" id="MBA5628331.1"/>
    </source>
</evidence>
<sequence>MKKILLALAFVSPFVGFSQWSATKLGDAKVKEGKERIEGSGLYTLNRQALDQQLVNVNSRFTNSAGTIISIPNANGELEKYEVWEASNFTPALQAKFPEIRAYVGIGIDDPNAYLRFSTSPAGFQSMTLRAGKSEFIEQYSEDGNKYVVFDSKTHRNQGDIPFECSTEETAALMGDSDEIVNANKSDAGVFKTFRLAQSVTGEYSQYFGGTLVGAMGGINATMTRVNGVYEKDFALQLILIDNNDEIVYLNAATDPYTNPGSIGTTQSQLQSNLDAVIGAANYDIGHIFHRSGGGGSAGCIGCICVNGTKGRGYTSPGSGGPEGDWFDIDYVAHEFGHQLGANHTFSHAVEGTGVNVEPGSGSTIMGYAGITAQNVQAHSDDYFTYRSIQQVQNNLQNKPCANNTDLANLAPEVSAGEDYNIPTGTAFVLTGTGSDPDGDPLVYNWEQNDTGNSSTTGANSRVSFTKTIGPNFRSNPHETVPVRYMPKFEYVLETPVNETLGYWRSKWESITTVTRVFNFTFTARDNNAEGGQTKEDDMRVFVRDAGPFVVTSPTEDLNVDLGTNTMEVTWDVAGTNVDPINTENVKISLSTDNGANFTVVAASTPNDGSETITIPSGTVAGEDCRILIEAEGNIYYAVSRPFNLVGTMGVNDMNLSMVGLYPNPNNGQFYLKANNVAKGDITTKIFDTAGKLVYSKTNNHFGGNLDQSYQVNLPSGVYMVTIDTANGASTHKLVIK</sequence>
<comment type="caution">
    <text evidence="4">The sequence shown here is derived from an EMBL/GenBank/DDBJ whole genome shotgun (WGS) entry which is preliminary data.</text>
</comment>